<dbReference type="EMBL" id="CAJGYM010000008">
    <property type="protein sequence ID" value="CAD6188548.1"/>
    <property type="molecule type" value="Genomic_DNA"/>
</dbReference>
<comment type="caution">
    <text evidence="2">The sequence shown here is derived from an EMBL/GenBank/DDBJ whole genome shotgun (WGS) entry which is preliminary data.</text>
</comment>
<dbReference type="Proteomes" id="UP000835052">
    <property type="component" value="Unassembled WGS sequence"/>
</dbReference>
<keyword evidence="3" id="KW-1185">Reference proteome</keyword>
<gene>
    <name evidence="2" type="ORF">CAUJ_LOCUS4467</name>
</gene>
<evidence type="ECO:0000313" key="2">
    <source>
        <dbReference type="EMBL" id="CAD6188548.1"/>
    </source>
</evidence>
<feature type="region of interest" description="Disordered" evidence="1">
    <location>
        <begin position="19"/>
        <end position="55"/>
    </location>
</feature>
<accession>A0A8S1H1H9</accession>
<dbReference type="AlphaFoldDB" id="A0A8S1H1H9"/>
<protein>
    <submittedName>
        <fullName evidence="2">Uncharacterized protein</fullName>
    </submittedName>
</protein>
<sequence length="98" mass="11395">MSKLEGQSPLTHFYTTDGVNSFEGRSKDKSWVSSWKERKKSMRSDDKRGARVNQPAEERRRLCELFGFCPPNQFFLPNALADEWTLAPVVVGKIFRWL</sequence>
<name>A0A8S1H1H9_9PELO</name>
<organism evidence="2 3">
    <name type="scientific">Caenorhabditis auriculariae</name>
    <dbReference type="NCBI Taxonomy" id="2777116"/>
    <lineage>
        <taxon>Eukaryota</taxon>
        <taxon>Metazoa</taxon>
        <taxon>Ecdysozoa</taxon>
        <taxon>Nematoda</taxon>
        <taxon>Chromadorea</taxon>
        <taxon>Rhabditida</taxon>
        <taxon>Rhabditina</taxon>
        <taxon>Rhabditomorpha</taxon>
        <taxon>Rhabditoidea</taxon>
        <taxon>Rhabditidae</taxon>
        <taxon>Peloderinae</taxon>
        <taxon>Caenorhabditis</taxon>
    </lineage>
</organism>
<evidence type="ECO:0000313" key="3">
    <source>
        <dbReference type="Proteomes" id="UP000835052"/>
    </source>
</evidence>
<evidence type="ECO:0000256" key="1">
    <source>
        <dbReference type="SAM" id="MobiDB-lite"/>
    </source>
</evidence>
<reference evidence="2" key="1">
    <citation type="submission" date="2020-10" db="EMBL/GenBank/DDBJ databases">
        <authorList>
            <person name="Kikuchi T."/>
        </authorList>
    </citation>
    <scope>NUCLEOTIDE SEQUENCE</scope>
    <source>
        <strain evidence="2">NKZ352</strain>
    </source>
</reference>
<proteinExistence type="predicted"/>